<dbReference type="Proteomes" id="UP000563853">
    <property type="component" value="Unassembled WGS sequence"/>
</dbReference>
<keyword evidence="1" id="KW-0808">Transferase</keyword>
<accession>A0A848C5H6</accession>
<protein>
    <submittedName>
        <fullName evidence="1">Glycosyltransferase</fullName>
    </submittedName>
</protein>
<organism evidence="1 2">
    <name type="scientific">Ligilactobacillus agilis</name>
    <dbReference type="NCBI Taxonomy" id="1601"/>
    <lineage>
        <taxon>Bacteria</taxon>
        <taxon>Bacillati</taxon>
        <taxon>Bacillota</taxon>
        <taxon>Bacilli</taxon>
        <taxon>Lactobacillales</taxon>
        <taxon>Lactobacillaceae</taxon>
        <taxon>Ligilactobacillus</taxon>
    </lineage>
</organism>
<dbReference type="GO" id="GO:0016740">
    <property type="term" value="F:transferase activity"/>
    <property type="evidence" value="ECO:0007669"/>
    <property type="project" value="UniProtKB-KW"/>
</dbReference>
<sequence>MEAKISLVLLANGSQAALDRCLDSCFRQSYSEFELLVFTDETVQVAREDERLRVYET</sequence>
<reference evidence="1 2" key="1">
    <citation type="submission" date="2020-04" db="EMBL/GenBank/DDBJ databases">
        <authorList>
            <person name="Hitch T.C.A."/>
            <person name="Wylensek D."/>
            <person name="Clavel T."/>
        </authorList>
    </citation>
    <scope>NUCLEOTIDE SEQUENCE [LARGE SCALE GENOMIC DNA]</scope>
    <source>
        <strain evidence="1 2">WCA-389-WT-5H1</strain>
    </source>
</reference>
<name>A0A848C5H6_9LACO</name>
<evidence type="ECO:0000313" key="1">
    <source>
        <dbReference type="EMBL" id="NME41981.1"/>
    </source>
</evidence>
<dbReference type="SUPFAM" id="SSF53448">
    <property type="entry name" value="Nucleotide-diphospho-sugar transferases"/>
    <property type="match status" value="1"/>
</dbReference>
<dbReference type="Gene3D" id="3.90.550.10">
    <property type="entry name" value="Spore Coat Polysaccharide Biosynthesis Protein SpsA, Chain A"/>
    <property type="match status" value="1"/>
</dbReference>
<dbReference type="CDD" id="cd00761">
    <property type="entry name" value="Glyco_tranf_GTA_type"/>
    <property type="match status" value="1"/>
</dbReference>
<dbReference type="InterPro" id="IPR029044">
    <property type="entry name" value="Nucleotide-diphossugar_trans"/>
</dbReference>
<dbReference type="EMBL" id="JABAFP010000012">
    <property type="protein sequence ID" value="NME41981.1"/>
    <property type="molecule type" value="Genomic_DNA"/>
</dbReference>
<dbReference type="AlphaFoldDB" id="A0A848C5H6"/>
<evidence type="ECO:0000313" key="2">
    <source>
        <dbReference type="Proteomes" id="UP000563853"/>
    </source>
</evidence>
<proteinExistence type="predicted"/>
<dbReference type="RefSeq" id="WP_170091411.1">
    <property type="nucleotide sequence ID" value="NZ_JABAFP010000012.1"/>
</dbReference>
<gene>
    <name evidence="1" type="ORF">HF863_04280</name>
</gene>
<comment type="caution">
    <text evidence="1">The sequence shown here is derived from an EMBL/GenBank/DDBJ whole genome shotgun (WGS) entry which is preliminary data.</text>
</comment>